<dbReference type="AlphaFoldDB" id="Q97LW9"/>
<protein>
    <submittedName>
        <fullName evidence="1">Uncharacterized protein</fullName>
    </submittedName>
</protein>
<dbReference type="HOGENOM" id="CLU_2988374_0_0_9"/>
<dbReference type="STRING" id="272562.CA_C0435"/>
<organism evidence="1 2">
    <name type="scientific">Clostridium acetobutylicum (strain ATCC 824 / DSM 792 / JCM 1419 / IAM 19013 / LMG 5710 / NBRC 13948 / NRRL B-527 / VKM B-1787 / 2291 / W)</name>
    <dbReference type="NCBI Taxonomy" id="272562"/>
    <lineage>
        <taxon>Bacteria</taxon>
        <taxon>Bacillati</taxon>
        <taxon>Bacillota</taxon>
        <taxon>Clostridia</taxon>
        <taxon>Eubacteriales</taxon>
        <taxon>Clostridiaceae</taxon>
        <taxon>Clostridium</taxon>
    </lineage>
</organism>
<name>Q97LW9_CLOAB</name>
<dbReference type="Proteomes" id="UP000000814">
    <property type="component" value="Chromosome"/>
</dbReference>
<dbReference type="GeneID" id="45000476"/>
<accession>Q97LW9</accession>
<reference evidence="1 2" key="1">
    <citation type="journal article" date="2001" name="J. Bacteriol.">
        <title>Genome sequence and comparative analysis of the solvent-producing bacterium Clostridium acetobutylicum.</title>
        <authorList>
            <person name="Nolling J."/>
            <person name="Breton G."/>
            <person name="Omelchenko M.V."/>
            <person name="Makarova K.S."/>
            <person name="Zeng Q."/>
            <person name="Gibson R."/>
            <person name="Lee H.M."/>
            <person name="Dubois J."/>
            <person name="Qiu D."/>
            <person name="Hitti J."/>
            <person name="Wolf Y.I."/>
            <person name="Tatusov R.L."/>
            <person name="Sabathe F."/>
            <person name="Doucette-Stamm L."/>
            <person name="Soucaille P."/>
            <person name="Daly M.J."/>
            <person name="Bennett G.N."/>
            <person name="Koonin E.V."/>
            <person name="Smith D.R."/>
        </authorList>
    </citation>
    <scope>NUCLEOTIDE SEQUENCE [LARGE SCALE GENOMIC DNA]</scope>
    <source>
        <strain evidence="2">ATCC 824 / DSM 792 / JCM 1419 / LMG 5710 / VKM B-1787</strain>
    </source>
</reference>
<dbReference type="KEGG" id="cac:CA_C0435"/>
<dbReference type="EMBL" id="AE001437">
    <property type="protein sequence ID" value="AAK78415.1"/>
    <property type="molecule type" value="Genomic_DNA"/>
</dbReference>
<gene>
    <name evidence="1" type="ordered locus">CA_C0435</name>
</gene>
<sequence length="57" mass="6755">MKNNIIYVDFLKKCKTNKNANLFYTILNTLKALLKFNRKNYTGPKNNGTFDNNRRIL</sequence>
<keyword evidence="2" id="KW-1185">Reference proteome</keyword>
<dbReference type="RefSeq" id="WP_010963757.1">
    <property type="nucleotide sequence ID" value="NC_003030.1"/>
</dbReference>
<evidence type="ECO:0000313" key="1">
    <source>
        <dbReference type="EMBL" id="AAK78415.1"/>
    </source>
</evidence>
<proteinExistence type="predicted"/>
<evidence type="ECO:0000313" key="2">
    <source>
        <dbReference type="Proteomes" id="UP000000814"/>
    </source>
</evidence>
<dbReference type="PIR" id="D96953">
    <property type="entry name" value="D96953"/>
</dbReference>